<dbReference type="VEuPathDB" id="VectorBase:BGLAX_052417"/>
<evidence type="ECO:0000313" key="6">
    <source>
        <dbReference type="EnsemblMetazoa" id="BGLB013932-PF"/>
    </source>
</evidence>
<dbReference type="AlphaFoldDB" id="A0A2C9K697"/>
<dbReference type="EnsemblMetazoa" id="BGLB013932-RD">
    <property type="protein sequence ID" value="BGLB013932-PD"/>
    <property type="gene ID" value="BGLB013932"/>
</dbReference>
<feature type="region of interest" description="Disordered" evidence="2">
    <location>
        <begin position="423"/>
        <end position="448"/>
    </location>
</feature>
<dbReference type="InterPro" id="IPR012020">
    <property type="entry name" value="ABHD4"/>
</dbReference>
<dbReference type="OrthoDB" id="247542at2759"/>
<reference evidence="6" key="3">
    <citation type="submission" date="2020-05" db="UniProtKB">
        <authorList>
            <consortium name="EnsemblMetazoa"/>
        </authorList>
    </citation>
    <scope>IDENTIFICATION</scope>
    <source>
        <strain evidence="6">BB02</strain>
    </source>
</reference>
<reference evidence="5" key="1">
    <citation type="journal article" date="2004" name="J. Parasitol.">
        <title>The mitochondrial genome of Biomphalaria glabrata (Gastropoda: Basommatophora), intermediate host of Schistosoma mansoni.</title>
        <authorList>
            <person name="DeJong R.J."/>
            <person name="Emery A.M."/>
            <person name="Adema C.M."/>
        </authorList>
    </citation>
    <scope>NUCLEOTIDE SEQUENCE</scope>
    <source>
        <strain evidence="5">BB02</strain>
    </source>
</reference>
<reference evidence="5" key="2">
    <citation type="submission" date="2013-03" db="EMBL/GenBank/DDBJ databases">
        <title>Sequence assembly of the Biomphalaria glabrata genome version 4.3.</title>
        <authorList>
            <person name="Warren W."/>
            <person name="Wilson R.K."/>
            <person name="Hillier L.W."/>
            <person name="Minx P."/>
        </authorList>
    </citation>
    <scope>NUCLEOTIDE SEQUENCE</scope>
    <source>
        <strain evidence="5">BB02</strain>
    </source>
</reference>
<sequence>MMLELTYLSLLPGTVYLAIVGSIVFSVGVFMKRFFNMAPPEVPTLYYRESSLNTYIINKSKLKERHFCPNYFLASRHVQTILPVILPKPEVTYEREYLQMRDKGVIALDWVVHPHFKMKKKTTILVVIPPLTEGASHVTPMTHAAATRGMRAVVFNRRGHGDSFLTTPKLQSYGDPSDLRQLIKYLKMLLPKSPLAAVAYGTGCGLLMSYLGEFGSSSLLTVGVCISPCYDAPARFAAKPSSVYDLLLMVRLKSLLCRHSKALAPVIDVDRAVSTWSYPDFLSNVYGALYGHANMEEFWDMNDPLRDVDDIEVPFLCVNSLDDPICACADIPYDLFKCYPNFLLVTTSKGGHCGFLEGFPPKSWSDSLSLDYVEASVELTTKPSQQSHHRPRFNTVSGQCYSYCNGTAVKSTARTSRTYLQDMRQKGMSSKTGPASIYRKSGTERFTI</sequence>
<gene>
    <name evidence="6" type="primary">106052971</name>
</gene>
<dbReference type="EnsemblMetazoa" id="BGLB013932-RE">
    <property type="protein sequence ID" value="BGLB013932-PE"/>
    <property type="gene ID" value="BGLB013932"/>
</dbReference>
<accession>A0A2C9K697</accession>
<dbReference type="VEuPathDB" id="VectorBase:BGLB013932"/>
<dbReference type="InterPro" id="IPR050960">
    <property type="entry name" value="AB_hydrolase_4_sf"/>
</dbReference>
<keyword evidence="3" id="KW-0812">Transmembrane</keyword>
<organism evidence="6 7">
    <name type="scientific">Biomphalaria glabrata</name>
    <name type="common">Bloodfluke planorb</name>
    <name type="synonym">Freshwater snail</name>
    <dbReference type="NCBI Taxonomy" id="6526"/>
    <lineage>
        <taxon>Eukaryota</taxon>
        <taxon>Metazoa</taxon>
        <taxon>Spiralia</taxon>
        <taxon>Lophotrochozoa</taxon>
        <taxon>Mollusca</taxon>
        <taxon>Gastropoda</taxon>
        <taxon>Heterobranchia</taxon>
        <taxon>Euthyneura</taxon>
        <taxon>Panpulmonata</taxon>
        <taxon>Hygrophila</taxon>
        <taxon>Lymnaeoidea</taxon>
        <taxon>Planorbidae</taxon>
        <taxon>Biomphalaria</taxon>
    </lineage>
</organism>
<name>A0A2C9K697_BIOGL</name>
<evidence type="ECO:0000313" key="5">
    <source>
        <dbReference type="EnsemblMetazoa" id="BGLB013932-PC"/>
    </source>
</evidence>
<dbReference type="STRING" id="6526.A0A2C9K697"/>
<keyword evidence="3" id="KW-1133">Transmembrane helix</keyword>
<dbReference type="PANTHER" id="PTHR10794:SF93">
    <property type="entry name" value="SERINE AMINOPEPTIDASE S33 DOMAIN-CONTAINING PROTEIN"/>
    <property type="match status" value="1"/>
</dbReference>
<keyword evidence="3" id="KW-0472">Membrane</keyword>
<evidence type="ECO:0000313" key="7">
    <source>
        <dbReference type="Proteomes" id="UP000076420"/>
    </source>
</evidence>
<dbReference type="EnsemblMetazoa" id="BGLB013932-RC">
    <property type="protein sequence ID" value="BGLB013932-PC"/>
    <property type="gene ID" value="BGLB013932"/>
</dbReference>
<dbReference type="RefSeq" id="XP_013063900.2">
    <property type="nucleotide sequence ID" value="XM_013208446.2"/>
</dbReference>
<dbReference type="ESTHER" id="biogl-a0a2c9k697">
    <property type="family name" value="abh_upf0017"/>
</dbReference>
<proteinExistence type="inferred from homology"/>
<protein>
    <recommendedName>
        <fullName evidence="4">AB hydrolase-1 domain-containing protein</fullName>
    </recommendedName>
</protein>
<dbReference type="SUPFAM" id="SSF53474">
    <property type="entry name" value="alpha/beta-Hydrolases"/>
    <property type="match status" value="1"/>
</dbReference>
<evidence type="ECO:0000256" key="3">
    <source>
        <dbReference type="SAM" id="Phobius"/>
    </source>
</evidence>
<dbReference type="InterPro" id="IPR029058">
    <property type="entry name" value="AB_hydrolase_fold"/>
</dbReference>
<comment type="similarity">
    <text evidence="1">Belongs to the AB hydrolase superfamily. AB hydrolase 4 family.</text>
</comment>
<feature type="domain" description="AB hydrolase-1" evidence="4">
    <location>
        <begin position="138"/>
        <end position="356"/>
    </location>
</feature>
<dbReference type="KEGG" id="bgt:106052971"/>
<dbReference type="GO" id="GO:0034338">
    <property type="term" value="F:short-chain carboxylesterase activity"/>
    <property type="evidence" value="ECO:0007669"/>
    <property type="project" value="TreeGrafter"/>
</dbReference>
<dbReference type="Pfam" id="PF12697">
    <property type="entry name" value="Abhydrolase_6"/>
    <property type="match status" value="1"/>
</dbReference>
<dbReference type="GO" id="GO:0047372">
    <property type="term" value="F:monoacylglycerol lipase activity"/>
    <property type="evidence" value="ECO:0007669"/>
    <property type="project" value="TreeGrafter"/>
</dbReference>
<evidence type="ECO:0000259" key="4">
    <source>
        <dbReference type="Pfam" id="PF12697"/>
    </source>
</evidence>
<dbReference type="EnsemblMetazoa" id="BGLB013932-RF">
    <property type="protein sequence ID" value="BGLB013932-PF"/>
    <property type="gene ID" value="BGLB013932"/>
</dbReference>
<feature type="transmembrane region" description="Helical" evidence="3">
    <location>
        <begin position="6"/>
        <end position="30"/>
    </location>
</feature>
<dbReference type="InterPro" id="IPR000073">
    <property type="entry name" value="AB_hydrolase_1"/>
</dbReference>
<dbReference type="EnsemblMetazoa" id="BGLB013932-RB">
    <property type="protein sequence ID" value="BGLB013932-PB"/>
    <property type="gene ID" value="BGLB013932"/>
</dbReference>
<dbReference type="Gene3D" id="3.40.50.1820">
    <property type="entry name" value="alpha/beta hydrolase"/>
    <property type="match status" value="1"/>
</dbReference>
<dbReference type="PANTHER" id="PTHR10794">
    <property type="entry name" value="ABHYDROLASE DOMAIN-CONTAINING PROTEIN"/>
    <property type="match status" value="1"/>
</dbReference>
<evidence type="ECO:0000256" key="2">
    <source>
        <dbReference type="SAM" id="MobiDB-lite"/>
    </source>
</evidence>
<evidence type="ECO:0000256" key="1">
    <source>
        <dbReference type="ARBA" id="ARBA00010884"/>
    </source>
</evidence>
<dbReference type="Proteomes" id="UP000076420">
    <property type="component" value="Unassembled WGS sequence"/>
</dbReference>
<dbReference type="PIRSF" id="PIRSF005211">
    <property type="entry name" value="Ab_hydro_YheT"/>
    <property type="match status" value="1"/>
</dbReference>